<dbReference type="Proteomes" id="UP001500466">
    <property type="component" value="Unassembled WGS sequence"/>
</dbReference>
<dbReference type="Gene3D" id="1.25.40.20">
    <property type="entry name" value="Ankyrin repeat-containing domain"/>
    <property type="match status" value="3"/>
</dbReference>
<dbReference type="InterPro" id="IPR015315">
    <property type="entry name" value="DUF1963"/>
</dbReference>
<dbReference type="SUPFAM" id="SSF48403">
    <property type="entry name" value="Ankyrin repeat"/>
    <property type="match status" value="1"/>
</dbReference>
<feature type="repeat" description="ANK" evidence="3">
    <location>
        <begin position="308"/>
        <end position="340"/>
    </location>
</feature>
<evidence type="ECO:0008006" key="6">
    <source>
        <dbReference type="Google" id="ProtNLM"/>
    </source>
</evidence>
<name>A0ABP9HV80_9ACTN</name>
<organism evidence="4 5">
    <name type="scientific">Yinghuangia aomiensis</name>
    <dbReference type="NCBI Taxonomy" id="676205"/>
    <lineage>
        <taxon>Bacteria</taxon>
        <taxon>Bacillati</taxon>
        <taxon>Actinomycetota</taxon>
        <taxon>Actinomycetes</taxon>
        <taxon>Kitasatosporales</taxon>
        <taxon>Streptomycetaceae</taxon>
        <taxon>Yinghuangia</taxon>
    </lineage>
</organism>
<dbReference type="EMBL" id="BAABHS010000020">
    <property type="protein sequence ID" value="GAA4978890.1"/>
    <property type="molecule type" value="Genomic_DNA"/>
</dbReference>
<keyword evidence="2 3" id="KW-0040">ANK repeat</keyword>
<dbReference type="InterPro" id="IPR002110">
    <property type="entry name" value="Ankyrin_rpt"/>
</dbReference>
<keyword evidence="1" id="KW-0677">Repeat</keyword>
<evidence type="ECO:0000256" key="1">
    <source>
        <dbReference type="ARBA" id="ARBA00022737"/>
    </source>
</evidence>
<dbReference type="SUPFAM" id="SSF103032">
    <property type="entry name" value="Hypothetical protein YwqG"/>
    <property type="match status" value="1"/>
</dbReference>
<accession>A0ABP9HV80</accession>
<protein>
    <recommendedName>
        <fullName evidence="6">Ankyrin repeat-containing protein</fullName>
    </recommendedName>
</protein>
<comment type="caution">
    <text evidence="4">The sequence shown here is derived from an EMBL/GenBank/DDBJ whole genome shotgun (WGS) entry which is preliminary data.</text>
</comment>
<proteinExistence type="predicted"/>
<dbReference type="PROSITE" id="PS50088">
    <property type="entry name" value="ANK_REPEAT"/>
    <property type="match status" value="2"/>
</dbReference>
<dbReference type="InterPro" id="IPR036770">
    <property type="entry name" value="Ankyrin_rpt-contain_sf"/>
</dbReference>
<dbReference type="Pfam" id="PF00023">
    <property type="entry name" value="Ank"/>
    <property type="match status" value="1"/>
</dbReference>
<keyword evidence="5" id="KW-1185">Reference proteome</keyword>
<evidence type="ECO:0000256" key="2">
    <source>
        <dbReference type="ARBA" id="ARBA00023043"/>
    </source>
</evidence>
<dbReference type="PANTHER" id="PTHR24198">
    <property type="entry name" value="ANKYRIN REPEAT AND PROTEIN KINASE DOMAIN-CONTAINING PROTEIN"/>
    <property type="match status" value="1"/>
</dbReference>
<dbReference type="SMART" id="SM00248">
    <property type="entry name" value="ANK"/>
    <property type="match status" value="6"/>
</dbReference>
<dbReference type="Gene3D" id="2.30.320.10">
    <property type="entry name" value="YwqG-like"/>
    <property type="match status" value="1"/>
</dbReference>
<feature type="repeat" description="ANK" evidence="3">
    <location>
        <begin position="275"/>
        <end position="307"/>
    </location>
</feature>
<evidence type="ECO:0000313" key="4">
    <source>
        <dbReference type="EMBL" id="GAA4978890.1"/>
    </source>
</evidence>
<dbReference type="Pfam" id="PF12796">
    <property type="entry name" value="Ank_2"/>
    <property type="match status" value="1"/>
</dbReference>
<reference evidence="5" key="1">
    <citation type="journal article" date="2019" name="Int. J. Syst. Evol. Microbiol.">
        <title>The Global Catalogue of Microorganisms (GCM) 10K type strain sequencing project: providing services to taxonomists for standard genome sequencing and annotation.</title>
        <authorList>
            <consortium name="The Broad Institute Genomics Platform"/>
            <consortium name="The Broad Institute Genome Sequencing Center for Infectious Disease"/>
            <person name="Wu L."/>
            <person name="Ma J."/>
        </authorList>
    </citation>
    <scope>NUCLEOTIDE SEQUENCE [LARGE SCALE GENOMIC DNA]</scope>
    <source>
        <strain evidence="5">JCM 17986</strain>
    </source>
</reference>
<dbReference type="Pfam" id="PF09234">
    <property type="entry name" value="DUF1963"/>
    <property type="match status" value="1"/>
</dbReference>
<dbReference type="InterPro" id="IPR035948">
    <property type="entry name" value="YwqG-like_sf"/>
</dbReference>
<evidence type="ECO:0000256" key="3">
    <source>
        <dbReference type="PROSITE-ProRule" id="PRU00023"/>
    </source>
</evidence>
<sequence>MAELFDSGELETILREEPDTVGSQLQDAAQGDRLDVLEFILLHKPPQWDLDVALSYAAGRRGSVAFVPALLAAGARPLAKSLWAAAALGDPETVRQLLAAGADPNARTEPGLTDRDNPDRCRIPLVGAVRAGADDAVAALLDAGADPNVLTGALRRPLDVALEIGSTAIAELLRARGATVFLPEEADLLQAIGRGFLPRIRELLPTQDPSARGHALIAAVEQRHTEGVEAVLEYGEIEPNNLVTALGQAIAFDVPQVVPYLIAAGVDAESPDNYYNTPPIVLAADRGRVETVRDLLDAGVDVQARADDGRNALAAARQRGQSEIVRLLRDAGGSARTRQEITQAAKAKLAPVARPAWSPIVGTADEDGGSGIARFGGLPWLGSDEPWPGCGGCAAPLTFFVQLDLGAVPKQARGLGAGLLQLFHCTSCNPYRAFSSGNVVRIVDAADRTSSPTPPDGVRLFPERPIAGWARAVKDYPYCEADASELLPEERAVVFGLNRQGDKLGGWPNWVQDPQYPNCPQGDHRMTQPVLQIDSGHGVPHVWGDNGAGYIVQCPTHRDQVAFVWQSA</sequence>
<gene>
    <name evidence="4" type="ORF">GCM10023205_54040</name>
</gene>
<dbReference type="PANTHER" id="PTHR24198:SF165">
    <property type="entry name" value="ANKYRIN REPEAT-CONTAINING PROTEIN-RELATED"/>
    <property type="match status" value="1"/>
</dbReference>
<evidence type="ECO:0000313" key="5">
    <source>
        <dbReference type="Proteomes" id="UP001500466"/>
    </source>
</evidence>